<dbReference type="RefSeq" id="WP_130491692.1">
    <property type="nucleotide sequence ID" value="NZ_SGXD01000001.1"/>
</dbReference>
<dbReference type="CDD" id="cd06267">
    <property type="entry name" value="PBP1_LacI_sugar_binding-like"/>
    <property type="match status" value="1"/>
</dbReference>
<dbReference type="Pfam" id="PF13377">
    <property type="entry name" value="Peripla_BP_3"/>
    <property type="match status" value="1"/>
</dbReference>
<dbReference type="AlphaFoldDB" id="A0A4Q7NXL3"/>
<dbReference type="EMBL" id="SGXD01000001">
    <property type="protein sequence ID" value="RZS91648.1"/>
    <property type="molecule type" value="Genomic_DNA"/>
</dbReference>
<keyword evidence="3" id="KW-0804">Transcription</keyword>
<dbReference type="GO" id="GO:0003700">
    <property type="term" value="F:DNA-binding transcription factor activity"/>
    <property type="evidence" value="ECO:0007669"/>
    <property type="project" value="TreeGrafter"/>
</dbReference>
<evidence type="ECO:0000313" key="5">
    <source>
        <dbReference type="EMBL" id="RZS91648.1"/>
    </source>
</evidence>
<dbReference type="PANTHER" id="PTHR30146:SF109">
    <property type="entry name" value="HTH-TYPE TRANSCRIPTIONAL REGULATOR GALS"/>
    <property type="match status" value="1"/>
</dbReference>
<gene>
    <name evidence="5" type="ORF">EV189_0895</name>
</gene>
<dbReference type="Gene3D" id="3.40.50.2300">
    <property type="match status" value="2"/>
</dbReference>
<dbReference type="Gene3D" id="1.10.260.40">
    <property type="entry name" value="lambda repressor-like DNA-binding domains"/>
    <property type="match status" value="1"/>
</dbReference>
<accession>A0A4Q7NXL3</accession>
<organism evidence="5 6">
    <name type="scientific">Motilibacter rhizosphaerae</name>
    <dbReference type="NCBI Taxonomy" id="598652"/>
    <lineage>
        <taxon>Bacteria</taxon>
        <taxon>Bacillati</taxon>
        <taxon>Actinomycetota</taxon>
        <taxon>Actinomycetes</taxon>
        <taxon>Motilibacterales</taxon>
        <taxon>Motilibacteraceae</taxon>
        <taxon>Motilibacter</taxon>
    </lineage>
</organism>
<evidence type="ECO:0000313" key="6">
    <source>
        <dbReference type="Proteomes" id="UP000293638"/>
    </source>
</evidence>
<keyword evidence="1" id="KW-0805">Transcription regulation</keyword>
<dbReference type="CDD" id="cd01392">
    <property type="entry name" value="HTH_LacI"/>
    <property type="match status" value="1"/>
</dbReference>
<dbReference type="Pfam" id="PF00356">
    <property type="entry name" value="LacI"/>
    <property type="match status" value="1"/>
</dbReference>
<evidence type="ECO:0000259" key="4">
    <source>
        <dbReference type="PROSITE" id="PS50932"/>
    </source>
</evidence>
<dbReference type="InterPro" id="IPR000843">
    <property type="entry name" value="HTH_LacI"/>
</dbReference>
<dbReference type="SUPFAM" id="SSF47413">
    <property type="entry name" value="lambda repressor-like DNA-binding domains"/>
    <property type="match status" value="1"/>
</dbReference>
<dbReference type="PANTHER" id="PTHR30146">
    <property type="entry name" value="LACI-RELATED TRANSCRIPTIONAL REPRESSOR"/>
    <property type="match status" value="1"/>
</dbReference>
<keyword evidence="6" id="KW-1185">Reference proteome</keyword>
<dbReference type="Proteomes" id="UP000293638">
    <property type="component" value="Unassembled WGS sequence"/>
</dbReference>
<feature type="domain" description="HTH lacI-type" evidence="4">
    <location>
        <begin position="5"/>
        <end position="59"/>
    </location>
</feature>
<dbReference type="SUPFAM" id="SSF53822">
    <property type="entry name" value="Periplasmic binding protein-like I"/>
    <property type="match status" value="1"/>
</dbReference>
<sequence>MGKQVTIYDVARESGVSISTVSNALNRPERVSSATRGRVLEAADRLGFVPKPAAVSQARAGAGCIGILAPFSSYASYYARLTGALRALRDTGLETRVVDIESAAAATSPVLAASAIRGHLDGLIVMGERIEDAVERRLAERGMPTVLVDAASERFSVIVSDDFRGGALAARHLLELGHRSIGYLIEQQESDYESQARQRLDGFRHALEQAGGATLVVRPTGSSAEEARAAARDVLAGPDRPTAVMAHFDELAVGALRAAAELSLSVPGDVSVMGYDDGPAADAVGLTTVRQPFEQSGAAAVGVLAARMADPAAPRTVTVLDCALVPRLTTGTPR</sequence>
<name>A0A4Q7NXL3_9ACTN</name>
<dbReference type="OrthoDB" id="37081at2"/>
<proteinExistence type="predicted"/>
<dbReference type="GO" id="GO:0000976">
    <property type="term" value="F:transcription cis-regulatory region binding"/>
    <property type="evidence" value="ECO:0007669"/>
    <property type="project" value="TreeGrafter"/>
</dbReference>
<protein>
    <submittedName>
        <fullName evidence="5">LacI family transcriptional regulator</fullName>
    </submittedName>
</protein>
<dbReference type="PROSITE" id="PS50932">
    <property type="entry name" value="HTH_LACI_2"/>
    <property type="match status" value="1"/>
</dbReference>
<dbReference type="SMART" id="SM00354">
    <property type="entry name" value="HTH_LACI"/>
    <property type="match status" value="1"/>
</dbReference>
<dbReference type="InterPro" id="IPR046335">
    <property type="entry name" value="LacI/GalR-like_sensor"/>
</dbReference>
<evidence type="ECO:0000256" key="3">
    <source>
        <dbReference type="ARBA" id="ARBA00023163"/>
    </source>
</evidence>
<reference evidence="5 6" key="1">
    <citation type="submission" date="2019-02" db="EMBL/GenBank/DDBJ databases">
        <title>Genomic Encyclopedia of Type Strains, Phase IV (KMG-IV): sequencing the most valuable type-strain genomes for metagenomic binning, comparative biology and taxonomic classification.</title>
        <authorList>
            <person name="Goeker M."/>
        </authorList>
    </citation>
    <scope>NUCLEOTIDE SEQUENCE [LARGE SCALE GENOMIC DNA]</scope>
    <source>
        <strain evidence="5 6">DSM 45622</strain>
    </source>
</reference>
<keyword evidence="2" id="KW-0238">DNA-binding</keyword>
<evidence type="ECO:0000256" key="1">
    <source>
        <dbReference type="ARBA" id="ARBA00023015"/>
    </source>
</evidence>
<evidence type="ECO:0000256" key="2">
    <source>
        <dbReference type="ARBA" id="ARBA00023125"/>
    </source>
</evidence>
<dbReference type="InterPro" id="IPR028082">
    <property type="entry name" value="Peripla_BP_I"/>
</dbReference>
<comment type="caution">
    <text evidence="5">The sequence shown here is derived from an EMBL/GenBank/DDBJ whole genome shotgun (WGS) entry which is preliminary data.</text>
</comment>
<dbReference type="InterPro" id="IPR010982">
    <property type="entry name" value="Lambda_DNA-bd_dom_sf"/>
</dbReference>
<dbReference type="PROSITE" id="PS00356">
    <property type="entry name" value="HTH_LACI_1"/>
    <property type="match status" value="1"/>
</dbReference>